<dbReference type="Proteomes" id="UP001430584">
    <property type="component" value="Unassembled WGS sequence"/>
</dbReference>
<dbReference type="InterPro" id="IPR011042">
    <property type="entry name" value="6-blade_b-propeller_TolB-like"/>
</dbReference>
<keyword evidence="1" id="KW-0732">Signal</keyword>
<proteinExistence type="predicted"/>
<dbReference type="RefSeq" id="XP_066638149.1">
    <property type="nucleotide sequence ID" value="XM_066772870.1"/>
</dbReference>
<organism evidence="2 3">
    <name type="scientific">Diplodia seriata</name>
    <dbReference type="NCBI Taxonomy" id="420778"/>
    <lineage>
        <taxon>Eukaryota</taxon>
        <taxon>Fungi</taxon>
        <taxon>Dikarya</taxon>
        <taxon>Ascomycota</taxon>
        <taxon>Pezizomycotina</taxon>
        <taxon>Dothideomycetes</taxon>
        <taxon>Dothideomycetes incertae sedis</taxon>
        <taxon>Botryosphaeriales</taxon>
        <taxon>Botryosphaeriaceae</taxon>
        <taxon>Diplodia</taxon>
    </lineage>
</organism>
<gene>
    <name evidence="2" type="ORF">SLS55_001376</name>
</gene>
<comment type="caution">
    <text evidence="2">The sequence shown here is derived from an EMBL/GenBank/DDBJ whole genome shotgun (WGS) entry which is preliminary data.</text>
</comment>
<evidence type="ECO:0000313" key="2">
    <source>
        <dbReference type="EMBL" id="KAL0265409.1"/>
    </source>
</evidence>
<dbReference type="InterPro" id="IPR052998">
    <property type="entry name" value="Hetero-Diels-Alderase-like"/>
</dbReference>
<name>A0ABR3CWX8_9PEZI</name>
<dbReference type="PANTHER" id="PTHR42060:SF1">
    <property type="entry name" value="NHL REPEAT-CONTAINING PROTEIN"/>
    <property type="match status" value="1"/>
</dbReference>
<feature type="chain" id="PRO_5047049409" description="Six-bladed beta-propellerlike protein" evidence="1">
    <location>
        <begin position="19"/>
        <end position="317"/>
    </location>
</feature>
<evidence type="ECO:0000313" key="3">
    <source>
        <dbReference type="Proteomes" id="UP001430584"/>
    </source>
</evidence>
<dbReference type="SUPFAM" id="SSF63829">
    <property type="entry name" value="Calcium-dependent phosphotriesterase"/>
    <property type="match status" value="1"/>
</dbReference>
<protein>
    <recommendedName>
        <fullName evidence="4">Six-bladed beta-propellerlike protein</fullName>
    </recommendedName>
</protein>
<feature type="signal peptide" evidence="1">
    <location>
        <begin position="1"/>
        <end position="18"/>
    </location>
</feature>
<dbReference type="EMBL" id="JAJVCZ030000001">
    <property type="protein sequence ID" value="KAL0265409.1"/>
    <property type="molecule type" value="Genomic_DNA"/>
</dbReference>
<dbReference type="Gene3D" id="2.120.10.30">
    <property type="entry name" value="TolB, C-terminal domain"/>
    <property type="match status" value="1"/>
</dbReference>
<dbReference type="GeneID" id="92005461"/>
<accession>A0ABR3CWX8</accession>
<sequence length="317" mass="32248">MFPAALPFLLLLLGPATAALLTPLHQFPNGTSVENLAIRPNGAILLTLLYSAQILQIAPPTPNATTTTTTTTTTPVPALIHAFPATTTRVNGIAELTPDTYAIAANHNTIWTLDLTRDAATVSKAATIPAARFLNGVAALNATARTVLVADSTAGVVWRVDTATGRYGVALRDHTLAPPANVSSGGLALGVNGVRYDGDGGYVYYTNTGKALFCRVAVDPATGEATGPYETIVEGFAGDDFAVGEATAFVASSGSGGVVEKVWFEGGSWRREVVAGGGLDGATSVAFGRGDGDKDVLYVTTSGGGVGGGKVVAVEAL</sequence>
<reference evidence="2 3" key="1">
    <citation type="submission" date="2024-02" db="EMBL/GenBank/DDBJ databases">
        <title>De novo assembly and annotation of 12 fungi associated with fruit tree decline syndrome in Ontario, Canada.</title>
        <authorList>
            <person name="Sulman M."/>
            <person name="Ellouze W."/>
            <person name="Ilyukhin E."/>
        </authorList>
    </citation>
    <scope>NUCLEOTIDE SEQUENCE [LARGE SCALE GENOMIC DNA]</scope>
    <source>
        <strain evidence="2 3">FDS-637</strain>
    </source>
</reference>
<dbReference type="PANTHER" id="PTHR42060">
    <property type="entry name" value="NHL REPEAT-CONTAINING PROTEIN-RELATED"/>
    <property type="match status" value="1"/>
</dbReference>
<evidence type="ECO:0008006" key="4">
    <source>
        <dbReference type="Google" id="ProtNLM"/>
    </source>
</evidence>
<evidence type="ECO:0000256" key="1">
    <source>
        <dbReference type="SAM" id="SignalP"/>
    </source>
</evidence>
<keyword evidence="3" id="KW-1185">Reference proteome</keyword>